<feature type="compositionally biased region" description="Polar residues" evidence="1">
    <location>
        <begin position="117"/>
        <end position="131"/>
    </location>
</feature>
<dbReference type="AlphaFoldDB" id="A0A9Q0AV26"/>
<evidence type="ECO:0000256" key="1">
    <source>
        <dbReference type="SAM" id="MobiDB-lite"/>
    </source>
</evidence>
<proteinExistence type="predicted"/>
<accession>A0A9Q0AV26</accession>
<sequence>MDPRFYILADTKCPGAGDDTCGKLGGLHPVIAIPYIMPKKRKKQMAINTAISCLTRCRRELGHGEIDFGTGSYKTHFRTQGDRQVYSFDIGKPLPVPVDDVDISSSSRLAFAPLPVNSPNTSATTPTVTSLQKRKAPEDTTSSKRLKSVTPLGVSPEGLEGNLI</sequence>
<evidence type="ECO:0000313" key="3">
    <source>
        <dbReference type="Proteomes" id="UP000829685"/>
    </source>
</evidence>
<reference evidence="2" key="1">
    <citation type="submission" date="2021-03" db="EMBL/GenBank/DDBJ databases">
        <title>Revisited historic fungal species revealed as producer of novel bioactive compounds through whole genome sequencing and comparative genomics.</title>
        <authorList>
            <person name="Vignolle G.A."/>
            <person name="Hochenegger N."/>
            <person name="Mach R.L."/>
            <person name="Mach-Aigner A.R."/>
            <person name="Javad Rahimi M."/>
            <person name="Salim K.A."/>
            <person name="Chan C.M."/>
            <person name="Lim L.B.L."/>
            <person name="Cai F."/>
            <person name="Druzhinina I.S."/>
            <person name="U'Ren J.M."/>
            <person name="Derntl C."/>
        </authorList>
    </citation>
    <scope>NUCLEOTIDE SEQUENCE</scope>
    <source>
        <strain evidence="2">TUCIM 5799</strain>
    </source>
</reference>
<evidence type="ECO:0000313" key="2">
    <source>
        <dbReference type="EMBL" id="KAI1880308.1"/>
    </source>
</evidence>
<keyword evidence="3" id="KW-1185">Reference proteome</keyword>
<protein>
    <submittedName>
        <fullName evidence="2">Uncharacterized protein</fullName>
    </submittedName>
</protein>
<feature type="region of interest" description="Disordered" evidence="1">
    <location>
        <begin position="112"/>
        <end position="164"/>
    </location>
</feature>
<dbReference type="Proteomes" id="UP000829685">
    <property type="component" value="Unassembled WGS sequence"/>
</dbReference>
<gene>
    <name evidence="2" type="ORF">JX265_001929</name>
</gene>
<name>A0A9Q0AV26_9PEZI</name>
<comment type="caution">
    <text evidence="2">The sequence shown here is derived from an EMBL/GenBank/DDBJ whole genome shotgun (WGS) entry which is preliminary data.</text>
</comment>
<organism evidence="2 3">
    <name type="scientific">Neoarthrinium moseri</name>
    <dbReference type="NCBI Taxonomy" id="1658444"/>
    <lineage>
        <taxon>Eukaryota</taxon>
        <taxon>Fungi</taxon>
        <taxon>Dikarya</taxon>
        <taxon>Ascomycota</taxon>
        <taxon>Pezizomycotina</taxon>
        <taxon>Sordariomycetes</taxon>
        <taxon>Xylariomycetidae</taxon>
        <taxon>Amphisphaeriales</taxon>
        <taxon>Apiosporaceae</taxon>
        <taxon>Neoarthrinium</taxon>
    </lineage>
</organism>
<dbReference type="EMBL" id="JAFIMR010000003">
    <property type="protein sequence ID" value="KAI1880308.1"/>
    <property type="molecule type" value="Genomic_DNA"/>
</dbReference>